<dbReference type="InterPro" id="IPR056339">
    <property type="entry name" value="CARF_Card1"/>
</dbReference>
<feature type="domain" description="Card1 endonuclease" evidence="1">
    <location>
        <begin position="244"/>
        <end position="386"/>
    </location>
</feature>
<protein>
    <submittedName>
        <fullName evidence="3">DUF1887 family CARF protein</fullName>
    </submittedName>
</protein>
<evidence type="ECO:0000313" key="3">
    <source>
        <dbReference type="EMBL" id="MDR4124546.1"/>
    </source>
</evidence>
<gene>
    <name evidence="3" type="ORF">Q8947_00920</name>
</gene>
<dbReference type="Pfam" id="PF09002">
    <property type="entry name" value="Card1_endonuc"/>
    <property type="match status" value="1"/>
</dbReference>
<dbReference type="RefSeq" id="WP_347286205.1">
    <property type="nucleotide sequence ID" value="NZ_JAUZQE010000001.1"/>
</dbReference>
<dbReference type="InterPro" id="IPR011856">
    <property type="entry name" value="tRNA_endonuc-like_dom_sf"/>
</dbReference>
<dbReference type="Pfam" id="PF23400">
    <property type="entry name" value="CARF_Card1"/>
    <property type="match status" value="1"/>
</dbReference>
<keyword evidence="4" id="KW-1185">Reference proteome</keyword>
<proteinExistence type="predicted"/>
<evidence type="ECO:0000259" key="2">
    <source>
        <dbReference type="Pfam" id="PF23400"/>
    </source>
</evidence>
<dbReference type="Proteomes" id="UP001232156">
    <property type="component" value="Unassembled WGS sequence"/>
</dbReference>
<sequence length="398" mass="44528">MERVQLCVITGQALANLIPLLQERPDHVVLVRTADKHDAAEAFARTLLEGGFTADQIHIEPQPLPPNSFEAILEYALELRESLNKRFPDVKFTWNATGGTKQMALAIWEALDRKRDRVIYTDTRAGKLEELIPHPGSTELRSLLTPTLYLHALGKIRRHAASDNAEWREAALRRRSATLHLGDHARDLISLFQQFNRIDNAQVAPQWLSFDRTHPKWRKALTLLENGGVLDLADDGRYAVACTDGARYLTGGWLEEYVWHVARAQDVDHVEVGLKFGDLALRKKGEDNEIDAFIMHCNRLLLVECKAARMGTDTARDSTIVYKLDSIGTHAGGAQATRLLVSAQPLDHETRSGHKVNTRARATASDIHTLESDELKTLGGLIQAWKECGVWAGSPRRP</sequence>
<dbReference type="SUPFAM" id="SSF52980">
    <property type="entry name" value="Restriction endonuclease-like"/>
    <property type="match status" value="1"/>
</dbReference>
<evidence type="ECO:0000313" key="4">
    <source>
        <dbReference type="Proteomes" id="UP001232156"/>
    </source>
</evidence>
<dbReference type="InterPro" id="IPR015093">
    <property type="entry name" value="Card1_endonucl_dom"/>
</dbReference>
<name>A0ABU1D288_9BURK</name>
<dbReference type="InterPro" id="IPR011335">
    <property type="entry name" value="Restrct_endonuc-II-like"/>
</dbReference>
<organism evidence="3 4">
    <name type="scientific">Yanghanlia caeni</name>
    <dbReference type="NCBI Taxonomy" id="3064283"/>
    <lineage>
        <taxon>Bacteria</taxon>
        <taxon>Pseudomonadati</taxon>
        <taxon>Pseudomonadota</taxon>
        <taxon>Betaproteobacteria</taxon>
        <taxon>Burkholderiales</taxon>
        <taxon>Alcaligenaceae</taxon>
        <taxon>Yanghanlia</taxon>
    </lineage>
</organism>
<reference evidence="3 4" key="1">
    <citation type="submission" date="2023-08" db="EMBL/GenBank/DDBJ databases">
        <title>Alcaligenaceae gen. nov., a novel taxon isolated from the sludge of Yixing Pesticide Factory.</title>
        <authorList>
            <person name="Ruan L."/>
        </authorList>
    </citation>
    <scope>NUCLEOTIDE SEQUENCE [LARGE SCALE GENOMIC DNA]</scope>
    <source>
        <strain evidence="3 4">LG-2</strain>
    </source>
</reference>
<accession>A0ABU1D288</accession>
<dbReference type="EMBL" id="JAUZQE010000001">
    <property type="protein sequence ID" value="MDR4124546.1"/>
    <property type="molecule type" value="Genomic_DNA"/>
</dbReference>
<evidence type="ECO:0000259" key="1">
    <source>
        <dbReference type="Pfam" id="PF09002"/>
    </source>
</evidence>
<feature type="domain" description="Card1 CARF" evidence="2">
    <location>
        <begin position="6"/>
        <end position="140"/>
    </location>
</feature>
<comment type="caution">
    <text evidence="3">The sequence shown here is derived from an EMBL/GenBank/DDBJ whole genome shotgun (WGS) entry which is preliminary data.</text>
</comment>
<dbReference type="Gene3D" id="3.40.1350.10">
    <property type="match status" value="1"/>
</dbReference>
<dbReference type="Gene3D" id="3.40.50.10770">
    <property type="entry name" value="Hypothetical protein VC1899 like domain (Restriction endonuclease-like)"/>
    <property type="match status" value="1"/>
</dbReference>